<evidence type="ECO:0000256" key="3">
    <source>
        <dbReference type="ARBA" id="ARBA00023125"/>
    </source>
</evidence>
<dbReference type="AlphaFoldDB" id="A0AAV9N7R5"/>
<proteinExistence type="predicted"/>
<dbReference type="GO" id="GO:0005634">
    <property type="term" value="C:nucleus"/>
    <property type="evidence" value="ECO:0007669"/>
    <property type="project" value="UniProtKB-SubCell"/>
</dbReference>
<dbReference type="GO" id="GO:0003677">
    <property type="term" value="F:DNA binding"/>
    <property type="evidence" value="ECO:0007669"/>
    <property type="project" value="UniProtKB-KW"/>
</dbReference>
<feature type="region of interest" description="Disordered" evidence="6">
    <location>
        <begin position="70"/>
        <end position="93"/>
    </location>
</feature>
<dbReference type="CDD" id="cd00067">
    <property type="entry name" value="GAL4"/>
    <property type="match status" value="1"/>
</dbReference>
<keyword evidence="3" id="KW-0238">DNA-binding</keyword>
<dbReference type="RefSeq" id="XP_064705533.1">
    <property type="nucleotide sequence ID" value="XM_064847180.1"/>
</dbReference>
<dbReference type="PANTHER" id="PTHR37534:SF46">
    <property type="entry name" value="ZN(II)2CYS6 TRANSCRIPTION FACTOR (EUROFUNG)"/>
    <property type="match status" value="1"/>
</dbReference>
<evidence type="ECO:0000256" key="4">
    <source>
        <dbReference type="ARBA" id="ARBA00023163"/>
    </source>
</evidence>
<keyword evidence="4" id="KW-0804">Transcription</keyword>
<comment type="caution">
    <text evidence="8">The sequence shown here is derived from an EMBL/GenBank/DDBJ whole genome shotgun (WGS) entry which is preliminary data.</text>
</comment>
<dbReference type="PANTHER" id="PTHR37534">
    <property type="entry name" value="TRANSCRIPTIONAL ACTIVATOR PROTEIN UGA3"/>
    <property type="match status" value="1"/>
</dbReference>
<dbReference type="InterPro" id="IPR021858">
    <property type="entry name" value="Fun_TF"/>
</dbReference>
<evidence type="ECO:0000313" key="8">
    <source>
        <dbReference type="EMBL" id="KAK5051033.1"/>
    </source>
</evidence>
<evidence type="ECO:0000256" key="1">
    <source>
        <dbReference type="ARBA" id="ARBA00004123"/>
    </source>
</evidence>
<dbReference type="Pfam" id="PF00172">
    <property type="entry name" value="Zn_clus"/>
    <property type="match status" value="1"/>
</dbReference>
<feature type="compositionally biased region" description="Low complexity" evidence="6">
    <location>
        <begin position="75"/>
        <end position="93"/>
    </location>
</feature>
<dbReference type="GO" id="GO:0008270">
    <property type="term" value="F:zinc ion binding"/>
    <property type="evidence" value="ECO:0007669"/>
    <property type="project" value="InterPro"/>
</dbReference>
<evidence type="ECO:0000256" key="2">
    <source>
        <dbReference type="ARBA" id="ARBA00023015"/>
    </source>
</evidence>
<keyword evidence="9" id="KW-1185">Reference proteome</keyword>
<dbReference type="SUPFAM" id="SSF57701">
    <property type="entry name" value="Zn2/Cys6 DNA-binding domain"/>
    <property type="match status" value="1"/>
</dbReference>
<evidence type="ECO:0000259" key="7">
    <source>
        <dbReference type="PROSITE" id="PS50048"/>
    </source>
</evidence>
<dbReference type="Gene3D" id="4.10.240.10">
    <property type="entry name" value="Zn(2)-C6 fungal-type DNA-binding domain"/>
    <property type="match status" value="1"/>
</dbReference>
<dbReference type="InterPro" id="IPR001138">
    <property type="entry name" value="Zn2Cys6_DnaBD"/>
</dbReference>
<dbReference type="SMART" id="SM00066">
    <property type="entry name" value="GAL4"/>
    <property type="match status" value="1"/>
</dbReference>
<dbReference type="PROSITE" id="PS50048">
    <property type="entry name" value="ZN2_CY6_FUNGAL_2"/>
    <property type="match status" value="1"/>
</dbReference>
<reference evidence="8 9" key="1">
    <citation type="submission" date="2023-08" db="EMBL/GenBank/DDBJ databases">
        <title>Black Yeasts Isolated from many extreme environments.</title>
        <authorList>
            <person name="Coleine C."/>
            <person name="Stajich J.E."/>
            <person name="Selbmann L."/>
        </authorList>
    </citation>
    <scope>NUCLEOTIDE SEQUENCE [LARGE SCALE GENOMIC DNA]</scope>
    <source>
        <strain evidence="8 9">CCFEE 5792</strain>
    </source>
</reference>
<dbReference type="InterPro" id="IPR036864">
    <property type="entry name" value="Zn2-C6_fun-type_DNA-bd_sf"/>
</dbReference>
<protein>
    <recommendedName>
        <fullName evidence="7">Zn(2)-C6 fungal-type domain-containing protein</fullName>
    </recommendedName>
</protein>
<dbReference type="GeneID" id="89971779"/>
<accession>A0AAV9N7R5</accession>
<keyword evidence="5" id="KW-0539">Nucleus</keyword>
<feature type="region of interest" description="Disordered" evidence="6">
    <location>
        <begin position="293"/>
        <end position="326"/>
    </location>
</feature>
<evidence type="ECO:0000256" key="6">
    <source>
        <dbReference type="SAM" id="MobiDB-lite"/>
    </source>
</evidence>
<sequence length="720" mass="79897">MAGDSTSSRNRVSPARRGAKRGSKVFSGCWTCRDRRVKCDELRPSCRRCDGAGFQCQGYDIRLVWKGPLGTKGQPRSPSLIRPPSLSPSRSFSPASVILQDEKPRYAQRSNLVISQPASKPSALSRAEVSSIQTHLKDSRIRTPKSSSSTGGLFSVFRTTSFPASADAVDDTTPSKVLVSEELSSTLDEAFLHNFQRPIYQQDEQSDQVTAIGAGMTGCLSTFDHPLNRQLFGTSLHQHDSTIFQSILGDDYMADDALIGMSPAFHDYSPPSSLNGSEIEFLDRFRGVSHDLTNKEAEHDTSTVSASPLRVKRHVESPSSTTSLAEVPQRYLPSHLDLSNAPAEQSELIMHFITTLTRDMTPVYQIDKPQHSALLPVALAGLSSKAGEFDGEIAVCHGICSAAAFNLSRLKQKGHGDRLHQLGIEHRQLALSHLRRSMARKEQSRCTSIWAAILTLLIYAGVQGQAEEWRTHVKALRSLVVANLDICRHDMVAQVVLESCLCISILGNLDDDPIIQTMLDAVPSTPSYMETAHGVSKSLLELIRRINVLAPTIKPGVPRTKEADQLHLELLLHAPSSLSILDSQIPSSARLLLHYSNVYYFSALIYFERRIRRRSPMELQGFVERVLDHLEAVELEANATTGCIWTWPCLVTAAECTETTLQLRLLRWFQSKRRHGFANLDLACDIAKEVWRRRELCPDNPGEVLWQDVTTGADYDILPL</sequence>
<evidence type="ECO:0000313" key="9">
    <source>
        <dbReference type="Proteomes" id="UP001358417"/>
    </source>
</evidence>
<feature type="domain" description="Zn(2)-C6 fungal-type" evidence="7">
    <location>
        <begin position="28"/>
        <end position="56"/>
    </location>
</feature>
<gene>
    <name evidence="8" type="ORF">LTR84_003592</name>
</gene>
<dbReference type="EMBL" id="JAVRRD010000016">
    <property type="protein sequence ID" value="KAK5051033.1"/>
    <property type="molecule type" value="Genomic_DNA"/>
</dbReference>
<dbReference type="Pfam" id="PF11951">
    <property type="entry name" value="Fungal_trans_2"/>
    <property type="match status" value="1"/>
</dbReference>
<organism evidence="8 9">
    <name type="scientific">Exophiala bonariae</name>
    <dbReference type="NCBI Taxonomy" id="1690606"/>
    <lineage>
        <taxon>Eukaryota</taxon>
        <taxon>Fungi</taxon>
        <taxon>Dikarya</taxon>
        <taxon>Ascomycota</taxon>
        <taxon>Pezizomycotina</taxon>
        <taxon>Eurotiomycetes</taxon>
        <taxon>Chaetothyriomycetidae</taxon>
        <taxon>Chaetothyriales</taxon>
        <taxon>Herpotrichiellaceae</taxon>
        <taxon>Exophiala</taxon>
    </lineage>
</organism>
<name>A0AAV9N7R5_9EURO</name>
<keyword evidence="2" id="KW-0805">Transcription regulation</keyword>
<dbReference type="Proteomes" id="UP001358417">
    <property type="component" value="Unassembled WGS sequence"/>
</dbReference>
<evidence type="ECO:0000256" key="5">
    <source>
        <dbReference type="ARBA" id="ARBA00023242"/>
    </source>
</evidence>
<dbReference type="PROSITE" id="PS00463">
    <property type="entry name" value="ZN2_CY6_FUNGAL_1"/>
    <property type="match status" value="1"/>
</dbReference>
<comment type="subcellular location">
    <subcellularLocation>
        <location evidence="1">Nucleus</location>
    </subcellularLocation>
</comment>
<dbReference type="GO" id="GO:0000981">
    <property type="term" value="F:DNA-binding transcription factor activity, RNA polymerase II-specific"/>
    <property type="evidence" value="ECO:0007669"/>
    <property type="project" value="InterPro"/>
</dbReference>